<gene>
    <name evidence="1" type="ORF">M437DRAFT_68298</name>
</gene>
<dbReference type="Proteomes" id="UP000030672">
    <property type="component" value="Unassembled WGS sequence"/>
</dbReference>
<dbReference type="HOGENOM" id="CLU_316634_0_0_1"/>
<accession>A0A074VRQ4</accession>
<dbReference type="EMBL" id="KL584843">
    <property type="protein sequence ID" value="KEQ60392.1"/>
    <property type="molecule type" value="Genomic_DNA"/>
</dbReference>
<protein>
    <submittedName>
        <fullName evidence="1">Uncharacterized protein</fullName>
    </submittedName>
</protein>
<dbReference type="GeneID" id="63918465"/>
<name>A0A074VRQ4_AURM1</name>
<proteinExistence type="predicted"/>
<dbReference type="AlphaFoldDB" id="A0A074VRQ4"/>
<reference evidence="1 2" key="1">
    <citation type="journal article" date="2014" name="BMC Genomics">
        <title>Genome sequencing of four Aureobasidium pullulans varieties: biotechnological potential, stress tolerance, and description of new species.</title>
        <authorList>
            <person name="Gostin Ar C."/>
            <person name="Ohm R.A."/>
            <person name="Kogej T."/>
            <person name="Sonjak S."/>
            <person name="Turk M."/>
            <person name="Zajc J."/>
            <person name="Zalar P."/>
            <person name="Grube M."/>
            <person name="Sun H."/>
            <person name="Han J."/>
            <person name="Sharma A."/>
            <person name="Chiniquy J."/>
            <person name="Ngan C.Y."/>
            <person name="Lipzen A."/>
            <person name="Barry K."/>
            <person name="Grigoriev I.V."/>
            <person name="Gunde-Cimerman N."/>
        </authorList>
    </citation>
    <scope>NUCLEOTIDE SEQUENCE [LARGE SCALE GENOMIC DNA]</scope>
    <source>
        <strain evidence="1 2">CBS 110374</strain>
    </source>
</reference>
<dbReference type="RefSeq" id="XP_040877415.1">
    <property type="nucleotide sequence ID" value="XM_041025092.1"/>
</dbReference>
<sequence>MAALVTMNLTSISVGHRPSPLLSVPTGVMEMITTFADDAFSEECPLSKLRLTCKQLRDQTWIELWRLLRKGIAMALLEPDKLFKVHQTPEERVEEAAKILTGKILENLLELADESGCKVQGIETHDFSDTSLYDRSWHDPLEINHRLISNLTTARFRGCISRVRSDGSIALLKLIDKAKKLSSLSLGNYIIPNLTCTDYIRGDVLLGQIRLPALEVLDLNGMLVPVEKLQEFLIEHKHTLQQVHLQNLLVSLPASSETSLSRIMAWTRDNIALNSVTLGDIRVILDNDWRALTINRPGVPWHSGVTDLEGSVAVRACLNELCDQHKSSKKLFTFILSFARSHIITTNWGCGPRVAPLGRLDWSGSIVAVTVPIALFSSYSASQFLEHLFFASSRKDCLKIFLPPDRVFILPICGAFLCTTCLFTTPLQHPQLAHLQLCSILITPTRTLIITSHPRAYFTVHHSEVIRASANTILLHRHAASTVAHPDTMSDTTRPAPNLLSMPNEILTKICTFAVDDHRERRYSDGKVWLTSARLACKHLYIPATLEFGKRFFRDPFVMMTKYSLGALIEICAHPLFGPRVSGISVDAYRLDEYGPTWMYQQLTNSVQARDIEEMDSAEHDLQEYLDAYREEFHLDDHGSAAKLIAEALRLIKQHNKPVSMALMATTHMLPIGHNRGWGNGLNYQFKKTFRTLLVAAQRSQCRINKFICQIPDDQVTDPNPDIDIAEIAKNTAAFAVLECMQLLIGSYVPEYTAGICGALRLAENLSELELHTTEYPDISPEVYHATESCQTTEAILGSLRSSSLRRVHLNSLVCKPELLKNFLLEHRRTLKELLLESVGLIGAWAEIVECIRDNLSLRMFSLRGPWYMDVSEFEAEDSDGSIQYWSGCGSWNSPDDVRVGLDQLLQSKREEDGEHYQGEL</sequence>
<evidence type="ECO:0000313" key="2">
    <source>
        <dbReference type="Proteomes" id="UP000030672"/>
    </source>
</evidence>
<keyword evidence="2" id="KW-1185">Reference proteome</keyword>
<evidence type="ECO:0000313" key="1">
    <source>
        <dbReference type="EMBL" id="KEQ60392.1"/>
    </source>
</evidence>
<organism evidence="1 2">
    <name type="scientific">Aureobasidium melanogenum (strain CBS 110374)</name>
    <name type="common">Aureobasidium pullulans var. melanogenum</name>
    <dbReference type="NCBI Taxonomy" id="1043003"/>
    <lineage>
        <taxon>Eukaryota</taxon>
        <taxon>Fungi</taxon>
        <taxon>Dikarya</taxon>
        <taxon>Ascomycota</taxon>
        <taxon>Pezizomycotina</taxon>
        <taxon>Dothideomycetes</taxon>
        <taxon>Dothideomycetidae</taxon>
        <taxon>Dothideales</taxon>
        <taxon>Saccotheciaceae</taxon>
        <taxon>Aureobasidium</taxon>
    </lineage>
</organism>